<dbReference type="InterPro" id="IPR010982">
    <property type="entry name" value="Lambda_DNA-bd_dom_sf"/>
</dbReference>
<evidence type="ECO:0000256" key="1">
    <source>
        <dbReference type="ARBA" id="ARBA00023125"/>
    </source>
</evidence>
<dbReference type="PROSITE" id="PS50943">
    <property type="entry name" value="HTH_CROC1"/>
    <property type="match status" value="1"/>
</dbReference>
<sequence length="93" mass="10425">MTMCKPPHPGGSLRDEIIEHAGFTVSEAARRLGMTRMQLSRVLNERSGISPELAIRLEKAGVGTARHWMARQAAYELWHAEQDERPEILSLAC</sequence>
<keyword evidence="1" id="KW-0238">DNA-binding</keyword>
<dbReference type="AlphaFoldDB" id="W1NB54"/>
<dbReference type="RefSeq" id="WP_021817997.1">
    <property type="nucleotide sequence ID" value="NZ_AVBC01000019.1"/>
</dbReference>
<dbReference type="CDD" id="cd00093">
    <property type="entry name" value="HTH_XRE"/>
    <property type="match status" value="1"/>
</dbReference>
<dbReference type="GO" id="GO:0003677">
    <property type="term" value="F:DNA binding"/>
    <property type="evidence" value="ECO:0007669"/>
    <property type="project" value="UniProtKB-KW"/>
</dbReference>
<dbReference type="KEGG" id="hhu:AR456_17630"/>
<proteinExistence type="predicted"/>
<dbReference type="SUPFAM" id="SSF47413">
    <property type="entry name" value="lambda repressor-like DNA-binding domains"/>
    <property type="match status" value="1"/>
</dbReference>
<keyword evidence="4" id="KW-1185">Reference proteome</keyword>
<dbReference type="Proteomes" id="UP000019113">
    <property type="component" value="Unassembled WGS sequence"/>
</dbReference>
<dbReference type="PATRIC" id="fig|1178482.3.peg.1038"/>
<dbReference type="OrthoDB" id="9793869at2"/>
<dbReference type="InterPro" id="IPR013430">
    <property type="entry name" value="Toxin_antidote_HigA"/>
</dbReference>
<dbReference type="EMBL" id="AVBC01000019">
    <property type="protein sequence ID" value="ERL52165.1"/>
    <property type="molecule type" value="Genomic_DNA"/>
</dbReference>
<dbReference type="eggNOG" id="COG3093">
    <property type="taxonomic scope" value="Bacteria"/>
</dbReference>
<dbReference type="PANTHER" id="PTHR36924:SF1">
    <property type="entry name" value="ANTITOXIN HIGA-1"/>
    <property type="match status" value="1"/>
</dbReference>
<dbReference type="NCBIfam" id="TIGR02607">
    <property type="entry name" value="antidote_HigA"/>
    <property type="match status" value="1"/>
</dbReference>
<accession>W1NB54</accession>
<evidence type="ECO:0000313" key="3">
    <source>
        <dbReference type="EMBL" id="ERL52165.1"/>
    </source>
</evidence>
<name>W1NB54_9GAMM</name>
<dbReference type="STRING" id="1178482.AR456_17630"/>
<dbReference type="PANTHER" id="PTHR36924">
    <property type="entry name" value="ANTITOXIN HIGA-1"/>
    <property type="match status" value="1"/>
</dbReference>
<evidence type="ECO:0000259" key="2">
    <source>
        <dbReference type="PROSITE" id="PS50943"/>
    </source>
</evidence>
<gene>
    <name evidence="3" type="ORF">BJB45_09370</name>
</gene>
<protein>
    <recommendedName>
        <fullName evidence="2">HTH cro/C1-type domain-containing protein</fullName>
    </recommendedName>
</protein>
<dbReference type="Gene3D" id="1.10.260.40">
    <property type="entry name" value="lambda repressor-like DNA-binding domains"/>
    <property type="match status" value="1"/>
</dbReference>
<dbReference type="InterPro" id="IPR001387">
    <property type="entry name" value="Cro/C1-type_HTH"/>
</dbReference>
<organism evidence="3 4">
    <name type="scientific">Halomonas huangheensis</name>
    <dbReference type="NCBI Taxonomy" id="1178482"/>
    <lineage>
        <taxon>Bacteria</taxon>
        <taxon>Pseudomonadati</taxon>
        <taxon>Pseudomonadota</taxon>
        <taxon>Gammaproteobacteria</taxon>
        <taxon>Oceanospirillales</taxon>
        <taxon>Halomonadaceae</taxon>
        <taxon>Halomonas</taxon>
    </lineage>
</organism>
<evidence type="ECO:0000313" key="4">
    <source>
        <dbReference type="Proteomes" id="UP000019113"/>
    </source>
</evidence>
<dbReference type="Pfam" id="PF01381">
    <property type="entry name" value="HTH_3"/>
    <property type="match status" value="1"/>
</dbReference>
<feature type="domain" description="HTH cro/C1-type" evidence="2">
    <location>
        <begin position="16"/>
        <end position="60"/>
    </location>
</feature>
<reference evidence="3 4" key="1">
    <citation type="submission" date="2013-08" db="EMBL/GenBank/DDBJ databases">
        <title>draft genome of Halomonas huanghegensis, strain BJGMM-B45T.</title>
        <authorList>
            <person name="Miao C."/>
            <person name="Wan Y."/>
            <person name="Jin W."/>
        </authorList>
    </citation>
    <scope>NUCLEOTIDE SEQUENCE [LARGE SCALE GENOMIC DNA]</scope>
    <source>
        <strain evidence="3 4">BJGMM-B45</strain>
    </source>
</reference>
<comment type="caution">
    <text evidence="3">The sequence shown here is derived from an EMBL/GenBank/DDBJ whole genome shotgun (WGS) entry which is preliminary data.</text>
</comment>